<comment type="caution">
    <text evidence="2">The sequence shown here is derived from an EMBL/GenBank/DDBJ whole genome shotgun (WGS) entry which is preliminary data.</text>
</comment>
<organism evidence="2 3">
    <name type="scientific">Flaviramulus aquimarinus</name>
    <dbReference type="NCBI Taxonomy" id="1170456"/>
    <lineage>
        <taxon>Bacteria</taxon>
        <taxon>Pseudomonadati</taxon>
        <taxon>Bacteroidota</taxon>
        <taxon>Flavobacteriia</taxon>
        <taxon>Flavobacteriales</taxon>
        <taxon>Flavobacteriaceae</taxon>
        <taxon>Flaviramulus</taxon>
    </lineage>
</organism>
<protein>
    <submittedName>
        <fullName evidence="2">DUF4956 domain-containing protein</fullName>
    </submittedName>
</protein>
<keyword evidence="1" id="KW-0812">Transmembrane</keyword>
<keyword evidence="1" id="KW-1133">Transmembrane helix</keyword>
<dbReference type="Proteomes" id="UP001500433">
    <property type="component" value="Unassembled WGS sequence"/>
</dbReference>
<dbReference type="Pfam" id="PF16316">
    <property type="entry name" value="DUF4956"/>
    <property type="match status" value="1"/>
</dbReference>
<feature type="transmembrane region" description="Helical" evidence="1">
    <location>
        <begin position="24"/>
        <end position="43"/>
    </location>
</feature>
<sequence length="225" mass="24985">MQEQSFLNDIANQFGSGESSIVDFLINICITIVLSYIIGLIYSKYGNSLSNRKKLIQTFVLIAVTVMLVISIVKSSLALSLGLVGALSIVRFRTAIKEPEELVYFFVAIAIGLGMGANQRIVTLTGAIIIILYIVLQNRNAVKSAIQQNLIVTISNTSEKSLDENKILDLLRKHCSRIDLRRLDDVNNSTELSLSVEFNDFDSIITAKNDLKTLGDIQFSFIENY</sequence>
<evidence type="ECO:0000313" key="2">
    <source>
        <dbReference type="EMBL" id="GAA4891371.1"/>
    </source>
</evidence>
<keyword evidence="3" id="KW-1185">Reference proteome</keyword>
<dbReference type="InterPro" id="IPR032531">
    <property type="entry name" value="DUF4956"/>
</dbReference>
<dbReference type="EMBL" id="BAABJH010000001">
    <property type="protein sequence ID" value="GAA4891371.1"/>
    <property type="molecule type" value="Genomic_DNA"/>
</dbReference>
<evidence type="ECO:0000313" key="3">
    <source>
        <dbReference type="Proteomes" id="UP001500433"/>
    </source>
</evidence>
<accession>A0ABP9F1D4</accession>
<name>A0ABP9F1D4_9FLAO</name>
<feature type="transmembrane region" description="Helical" evidence="1">
    <location>
        <begin position="55"/>
        <end position="83"/>
    </location>
</feature>
<keyword evidence="1" id="KW-0472">Membrane</keyword>
<gene>
    <name evidence="2" type="ORF">GCM10023311_14660</name>
</gene>
<feature type="transmembrane region" description="Helical" evidence="1">
    <location>
        <begin position="103"/>
        <end position="136"/>
    </location>
</feature>
<reference evidence="3" key="1">
    <citation type="journal article" date="2019" name="Int. J. Syst. Evol. Microbiol.">
        <title>The Global Catalogue of Microorganisms (GCM) 10K type strain sequencing project: providing services to taxonomists for standard genome sequencing and annotation.</title>
        <authorList>
            <consortium name="The Broad Institute Genomics Platform"/>
            <consortium name="The Broad Institute Genome Sequencing Center for Infectious Disease"/>
            <person name="Wu L."/>
            <person name="Ma J."/>
        </authorList>
    </citation>
    <scope>NUCLEOTIDE SEQUENCE [LARGE SCALE GENOMIC DNA]</scope>
    <source>
        <strain evidence="3">JCM 18274</strain>
    </source>
</reference>
<proteinExistence type="predicted"/>
<dbReference type="RefSeq" id="WP_345273455.1">
    <property type="nucleotide sequence ID" value="NZ_BAABJH010000001.1"/>
</dbReference>
<evidence type="ECO:0000256" key="1">
    <source>
        <dbReference type="SAM" id="Phobius"/>
    </source>
</evidence>